<feature type="region of interest" description="Disordered" evidence="1">
    <location>
        <begin position="1"/>
        <end position="72"/>
    </location>
</feature>
<evidence type="ECO:0000313" key="2">
    <source>
        <dbReference type="EMBL" id="KZZ92666.1"/>
    </source>
</evidence>
<gene>
    <name evidence="2" type="ORF">AAP_02747</name>
</gene>
<dbReference type="EMBL" id="AZGZ01000010">
    <property type="protein sequence ID" value="KZZ92666.1"/>
    <property type="molecule type" value="Genomic_DNA"/>
</dbReference>
<feature type="compositionally biased region" description="Low complexity" evidence="1">
    <location>
        <begin position="1"/>
        <end position="30"/>
    </location>
</feature>
<proteinExistence type="predicted"/>
<name>A0A167ZHH8_9EURO</name>
<protein>
    <submittedName>
        <fullName evidence="2">Uncharacterized protein</fullName>
    </submittedName>
</protein>
<keyword evidence="3" id="KW-1185">Reference proteome</keyword>
<comment type="caution">
    <text evidence="2">The sequence shown here is derived from an EMBL/GenBank/DDBJ whole genome shotgun (WGS) entry which is preliminary data.</text>
</comment>
<dbReference type="Proteomes" id="UP000242877">
    <property type="component" value="Unassembled WGS sequence"/>
</dbReference>
<sequence>MSAVSAIAARRAKAQAQAQAQAQSQAISAKGIDAARSPAVDSGEEPPMKKARSNAPKSSRITRSKQKEITRQQVQIQEEIAEVSSDVTSDDEDGGVSIVGVESETQDDAWDGLENSALNDEGSIPSAPKPTFESQNFLLSKNKLRKADIVYTTATSVCIRLKLKSTLAVIGQYDLWVKRGVVSVSGAKLHPSPRLHRVYSPSTHSLPIVKCVTTSGEYAEVELRNVAGGPHELERLSPLFDRIKNSTDLPKDFT</sequence>
<evidence type="ECO:0000256" key="1">
    <source>
        <dbReference type="SAM" id="MobiDB-lite"/>
    </source>
</evidence>
<evidence type="ECO:0000313" key="3">
    <source>
        <dbReference type="Proteomes" id="UP000242877"/>
    </source>
</evidence>
<reference evidence="2 3" key="1">
    <citation type="journal article" date="2016" name="Genome Biol. Evol.">
        <title>Divergent and convergent evolution of fungal pathogenicity.</title>
        <authorList>
            <person name="Shang Y."/>
            <person name="Xiao G."/>
            <person name="Zheng P."/>
            <person name="Cen K."/>
            <person name="Zhan S."/>
            <person name="Wang C."/>
        </authorList>
    </citation>
    <scope>NUCLEOTIDE SEQUENCE [LARGE SCALE GENOMIC DNA]</scope>
    <source>
        <strain evidence="2 3">ARSEF 7405</strain>
    </source>
</reference>
<organism evidence="2 3">
    <name type="scientific">Ascosphaera apis ARSEF 7405</name>
    <dbReference type="NCBI Taxonomy" id="392613"/>
    <lineage>
        <taxon>Eukaryota</taxon>
        <taxon>Fungi</taxon>
        <taxon>Dikarya</taxon>
        <taxon>Ascomycota</taxon>
        <taxon>Pezizomycotina</taxon>
        <taxon>Eurotiomycetes</taxon>
        <taxon>Eurotiomycetidae</taxon>
        <taxon>Onygenales</taxon>
        <taxon>Ascosphaeraceae</taxon>
        <taxon>Ascosphaera</taxon>
    </lineage>
</organism>
<dbReference type="OrthoDB" id="4054781at2759"/>
<dbReference type="VEuPathDB" id="FungiDB:AAP_02747"/>
<accession>A0A167ZHH8</accession>
<dbReference type="AlphaFoldDB" id="A0A167ZHH8"/>